<evidence type="ECO:0000256" key="1">
    <source>
        <dbReference type="SAM" id="Phobius"/>
    </source>
</evidence>
<keyword evidence="1" id="KW-0472">Membrane</keyword>
<proteinExistence type="predicted"/>
<keyword evidence="1" id="KW-1133">Transmembrane helix</keyword>
<reference evidence="2" key="1">
    <citation type="submission" date="2019-02" db="EMBL/GenBank/DDBJ databases">
        <authorList>
            <person name="Li S.-H."/>
        </authorList>
    </citation>
    <scope>NUCLEOTIDE SEQUENCE</scope>
    <source>
        <strain evidence="2">IMCC8485</strain>
    </source>
</reference>
<evidence type="ECO:0000313" key="3">
    <source>
        <dbReference type="EMBL" id="MCX2973591.1"/>
    </source>
</evidence>
<gene>
    <name evidence="2" type="ORF">EYC87_08345</name>
    <name evidence="3" type="ORF">EYC87_08365</name>
</gene>
<evidence type="ECO:0000313" key="2">
    <source>
        <dbReference type="EMBL" id="MCX2973587.1"/>
    </source>
</evidence>
<dbReference type="Proteomes" id="UP001143307">
    <property type="component" value="Unassembled WGS sequence"/>
</dbReference>
<keyword evidence="1" id="KW-0812">Transmembrane</keyword>
<comment type="caution">
    <text evidence="2">The sequence shown here is derived from an EMBL/GenBank/DDBJ whole genome shotgun (WGS) entry which is preliminary data.</text>
</comment>
<accession>A0ABT3SUC1</accession>
<evidence type="ECO:0000313" key="4">
    <source>
        <dbReference type="Proteomes" id="UP001143307"/>
    </source>
</evidence>
<dbReference type="EMBL" id="SHNP01000003">
    <property type="protein sequence ID" value="MCX2973591.1"/>
    <property type="molecule type" value="Genomic_DNA"/>
</dbReference>
<organism evidence="2 4">
    <name type="scientific">Candidatus Seongchinamella marina</name>
    <dbReference type="NCBI Taxonomy" id="2518990"/>
    <lineage>
        <taxon>Bacteria</taxon>
        <taxon>Pseudomonadati</taxon>
        <taxon>Pseudomonadota</taxon>
        <taxon>Gammaproteobacteria</taxon>
        <taxon>Cellvibrionales</taxon>
        <taxon>Halieaceae</taxon>
        <taxon>Seongchinamella</taxon>
    </lineage>
</organism>
<protein>
    <submittedName>
        <fullName evidence="2">Uncharacterized protein</fullName>
    </submittedName>
</protein>
<name>A0ABT3SUC1_9GAMM</name>
<keyword evidence="4" id="KW-1185">Reference proteome</keyword>
<feature type="transmembrane region" description="Helical" evidence="1">
    <location>
        <begin position="24"/>
        <end position="46"/>
    </location>
</feature>
<dbReference type="EMBL" id="SHNP01000003">
    <property type="protein sequence ID" value="MCX2973587.1"/>
    <property type="molecule type" value="Genomic_DNA"/>
</dbReference>
<sequence length="67" mass="7472">MKEECFMKAEVAAEKYLKFAENDYVNALVALLLIFTVWQDVLASFGQGLEGLRASKSKPSTGYCFSI</sequence>